<sequence length="246" mass="27602">MYLSIRTTYVQVSAFHSIMRELHSRIAIIVYLLVDWTSGKVTHISALDRCGQYVHFKDDIPYDVSWNGESGTCEVRFANDREDNSICAKAHQFSVECGFELRFTEGLGFIPVKTFTCFYNISQVQFCSKKGRSINVEFFAISPTSSKVALTVNQTKPVEHRSNPFLGIGIAKIAISCFTLLGLTLTSAIVYVKRRNVFPCFASPPSTAVPTTTDDVDVPENSGMLQPVTIPTNHEYEKEYFRPEAV</sequence>
<gene>
    <name evidence="2" type="ORF">KP79_PYT11653</name>
</gene>
<dbReference type="EMBL" id="NEDP02000459">
    <property type="protein sequence ID" value="OWF55873.1"/>
    <property type="molecule type" value="Genomic_DNA"/>
</dbReference>
<proteinExistence type="predicted"/>
<evidence type="ECO:0000256" key="1">
    <source>
        <dbReference type="SAM" id="Phobius"/>
    </source>
</evidence>
<reference evidence="2 3" key="1">
    <citation type="journal article" date="2017" name="Nat. Ecol. Evol.">
        <title>Scallop genome provides insights into evolution of bilaterian karyotype and development.</title>
        <authorList>
            <person name="Wang S."/>
            <person name="Zhang J."/>
            <person name="Jiao W."/>
            <person name="Li J."/>
            <person name="Xun X."/>
            <person name="Sun Y."/>
            <person name="Guo X."/>
            <person name="Huan P."/>
            <person name="Dong B."/>
            <person name="Zhang L."/>
            <person name="Hu X."/>
            <person name="Sun X."/>
            <person name="Wang J."/>
            <person name="Zhao C."/>
            <person name="Wang Y."/>
            <person name="Wang D."/>
            <person name="Huang X."/>
            <person name="Wang R."/>
            <person name="Lv J."/>
            <person name="Li Y."/>
            <person name="Zhang Z."/>
            <person name="Liu B."/>
            <person name="Lu W."/>
            <person name="Hui Y."/>
            <person name="Liang J."/>
            <person name="Zhou Z."/>
            <person name="Hou R."/>
            <person name="Li X."/>
            <person name="Liu Y."/>
            <person name="Li H."/>
            <person name="Ning X."/>
            <person name="Lin Y."/>
            <person name="Zhao L."/>
            <person name="Xing Q."/>
            <person name="Dou J."/>
            <person name="Li Y."/>
            <person name="Mao J."/>
            <person name="Guo H."/>
            <person name="Dou H."/>
            <person name="Li T."/>
            <person name="Mu C."/>
            <person name="Jiang W."/>
            <person name="Fu Q."/>
            <person name="Fu X."/>
            <person name="Miao Y."/>
            <person name="Liu J."/>
            <person name="Yu Q."/>
            <person name="Li R."/>
            <person name="Liao H."/>
            <person name="Li X."/>
            <person name="Kong Y."/>
            <person name="Jiang Z."/>
            <person name="Chourrout D."/>
            <person name="Li R."/>
            <person name="Bao Z."/>
        </authorList>
    </citation>
    <scope>NUCLEOTIDE SEQUENCE [LARGE SCALE GENOMIC DNA]</scope>
    <source>
        <strain evidence="2 3">PY_sf001</strain>
    </source>
</reference>
<dbReference type="Proteomes" id="UP000242188">
    <property type="component" value="Unassembled WGS sequence"/>
</dbReference>
<organism evidence="2 3">
    <name type="scientific">Mizuhopecten yessoensis</name>
    <name type="common">Japanese scallop</name>
    <name type="synonym">Patinopecten yessoensis</name>
    <dbReference type="NCBI Taxonomy" id="6573"/>
    <lineage>
        <taxon>Eukaryota</taxon>
        <taxon>Metazoa</taxon>
        <taxon>Spiralia</taxon>
        <taxon>Lophotrochozoa</taxon>
        <taxon>Mollusca</taxon>
        <taxon>Bivalvia</taxon>
        <taxon>Autobranchia</taxon>
        <taxon>Pteriomorphia</taxon>
        <taxon>Pectinida</taxon>
        <taxon>Pectinoidea</taxon>
        <taxon>Pectinidae</taxon>
        <taxon>Mizuhopecten</taxon>
    </lineage>
</organism>
<name>A0A210R469_MIZYE</name>
<keyword evidence="1" id="KW-1133">Transmembrane helix</keyword>
<evidence type="ECO:0000313" key="2">
    <source>
        <dbReference type="EMBL" id="OWF55873.1"/>
    </source>
</evidence>
<feature type="transmembrane region" description="Helical" evidence="1">
    <location>
        <begin position="165"/>
        <end position="192"/>
    </location>
</feature>
<dbReference type="OrthoDB" id="10434685at2759"/>
<comment type="caution">
    <text evidence="2">The sequence shown here is derived from an EMBL/GenBank/DDBJ whole genome shotgun (WGS) entry which is preliminary data.</text>
</comment>
<accession>A0A210R469</accession>
<protein>
    <submittedName>
        <fullName evidence="2">Uncharacterized protein</fullName>
    </submittedName>
</protein>
<keyword evidence="1" id="KW-0472">Membrane</keyword>
<evidence type="ECO:0000313" key="3">
    <source>
        <dbReference type="Proteomes" id="UP000242188"/>
    </source>
</evidence>
<keyword evidence="3" id="KW-1185">Reference proteome</keyword>
<keyword evidence="1" id="KW-0812">Transmembrane</keyword>
<dbReference type="AlphaFoldDB" id="A0A210R469"/>